<gene>
    <name evidence="2" type="ORF">LCGC14_1086120</name>
</gene>
<dbReference type="Pfam" id="PF07687">
    <property type="entry name" value="M20_dimer"/>
    <property type="match status" value="1"/>
</dbReference>
<sequence>MLNLKELGQPYEFWEYFDKISKIPRCSREEDKIRNFIKLEAEKFGFDTKIDEIGNVAVKIPMPDQKLKCVLQCHMDMVCEKNESVEHDFSKHPLKLKLIDIDGEKWITAEGTTLGADNGVGICYLLLLMKQIHEKSLNFKSLGLDLLFTVREEYDMGGAKNLDPELVDGKYLINLDSGHKSITIGCTGGIGYQTRIKKESIFIERDQLKMEPYKIFISGLVGGHSGTCNKGQAHAIKLLSQILWKLNKKYNFHLNYINGGGAANAIPREAYSIIFFKENLFSEIKSYVLDIFDELKIQFDGIEENMRISLEPLENFSSNEALSKKVQHKLLDLLYSLPNGPITMHPTTKNLMFTSTNLGKIRTREDHIRLRWLHRSLSKYHNRNICEKMTTLLELSGLNRKNEYRGSYPPWEPNANSKLLKIAQDAYKELFDEEIPNKITHGGLETTVLIDKIPGIDAIAFGARSKGLHSPDERLAVKSVGRTWNFLTYLLKKLSDSN</sequence>
<dbReference type="AlphaFoldDB" id="A0A0F9PWZ3"/>
<dbReference type="GO" id="GO:0006508">
    <property type="term" value="P:proteolysis"/>
    <property type="evidence" value="ECO:0007669"/>
    <property type="project" value="InterPro"/>
</dbReference>
<dbReference type="PANTHER" id="PTHR43501:SF1">
    <property type="entry name" value="CYTOSOL NON-SPECIFIC DIPEPTIDASE"/>
    <property type="match status" value="1"/>
</dbReference>
<dbReference type="EMBL" id="LAZR01004788">
    <property type="protein sequence ID" value="KKN05561.1"/>
    <property type="molecule type" value="Genomic_DNA"/>
</dbReference>
<dbReference type="GO" id="GO:0070573">
    <property type="term" value="F:metallodipeptidase activity"/>
    <property type="evidence" value="ECO:0007669"/>
    <property type="project" value="TreeGrafter"/>
</dbReference>
<comment type="caution">
    <text evidence="2">The sequence shown here is derived from an EMBL/GenBank/DDBJ whole genome shotgun (WGS) entry which is preliminary data.</text>
</comment>
<dbReference type="NCBIfam" id="TIGR01893">
    <property type="entry name" value="aa-his-dipept"/>
    <property type="match status" value="1"/>
</dbReference>
<evidence type="ECO:0000259" key="1">
    <source>
        <dbReference type="Pfam" id="PF07687"/>
    </source>
</evidence>
<proteinExistence type="predicted"/>
<evidence type="ECO:0000313" key="2">
    <source>
        <dbReference type="EMBL" id="KKN05561.1"/>
    </source>
</evidence>
<dbReference type="InterPro" id="IPR001160">
    <property type="entry name" value="Peptidase_M20C"/>
</dbReference>
<dbReference type="PIRSF" id="PIRSF016599">
    <property type="entry name" value="Xaa-His_dipept"/>
    <property type="match status" value="1"/>
</dbReference>
<dbReference type="InterPro" id="IPR002933">
    <property type="entry name" value="Peptidase_M20"/>
</dbReference>
<accession>A0A0F9PWZ3</accession>
<dbReference type="PANTHER" id="PTHR43501">
    <property type="entry name" value="CYTOSOL NON-SPECIFIC DIPEPTIDASE"/>
    <property type="match status" value="1"/>
</dbReference>
<name>A0A0F9PWZ3_9ZZZZ</name>
<dbReference type="Gene3D" id="3.40.630.10">
    <property type="entry name" value="Zn peptidases"/>
    <property type="match status" value="2"/>
</dbReference>
<reference evidence="2" key="1">
    <citation type="journal article" date="2015" name="Nature">
        <title>Complex archaea that bridge the gap between prokaryotes and eukaryotes.</title>
        <authorList>
            <person name="Spang A."/>
            <person name="Saw J.H."/>
            <person name="Jorgensen S.L."/>
            <person name="Zaremba-Niedzwiedzka K."/>
            <person name="Martijn J."/>
            <person name="Lind A.E."/>
            <person name="van Eijk R."/>
            <person name="Schleper C."/>
            <person name="Guy L."/>
            <person name="Ettema T.J."/>
        </authorList>
    </citation>
    <scope>NUCLEOTIDE SEQUENCE</scope>
</reference>
<feature type="domain" description="Peptidase M20 dimerisation" evidence="1">
    <location>
        <begin position="222"/>
        <end position="294"/>
    </location>
</feature>
<organism evidence="2">
    <name type="scientific">marine sediment metagenome</name>
    <dbReference type="NCBI Taxonomy" id="412755"/>
    <lineage>
        <taxon>unclassified sequences</taxon>
        <taxon>metagenomes</taxon>
        <taxon>ecological metagenomes</taxon>
    </lineage>
</organism>
<dbReference type="GO" id="GO:0005829">
    <property type="term" value="C:cytosol"/>
    <property type="evidence" value="ECO:0007669"/>
    <property type="project" value="TreeGrafter"/>
</dbReference>
<dbReference type="SUPFAM" id="SSF53187">
    <property type="entry name" value="Zn-dependent exopeptidases"/>
    <property type="match status" value="1"/>
</dbReference>
<dbReference type="InterPro" id="IPR011650">
    <property type="entry name" value="Peptidase_M20_dimer"/>
</dbReference>
<dbReference type="Pfam" id="PF01546">
    <property type="entry name" value="Peptidase_M20"/>
    <property type="match status" value="1"/>
</dbReference>
<dbReference type="PRINTS" id="PR00934">
    <property type="entry name" value="XHISDIPTASE"/>
</dbReference>
<dbReference type="FunFam" id="3.40.630.10:FF:000018">
    <property type="entry name" value="Aminoacyl-histidine dipeptidase PepD"/>
    <property type="match status" value="1"/>
</dbReference>
<protein>
    <recommendedName>
        <fullName evidence="1">Peptidase M20 dimerisation domain-containing protein</fullName>
    </recommendedName>
</protein>